<keyword evidence="4" id="KW-1185">Reference proteome</keyword>
<proteinExistence type="predicted"/>
<feature type="transmembrane region" description="Helical" evidence="2">
    <location>
        <begin position="162"/>
        <end position="185"/>
    </location>
</feature>
<reference evidence="3 4" key="1">
    <citation type="submission" date="2019-12" db="EMBL/GenBank/DDBJ databases">
        <authorList>
            <person name="Alioto T."/>
            <person name="Alioto T."/>
            <person name="Gomez Garrido J."/>
        </authorList>
    </citation>
    <scope>NUCLEOTIDE SEQUENCE [LARGE SCALE GENOMIC DNA]</scope>
</reference>
<feature type="compositionally biased region" description="Polar residues" evidence="1">
    <location>
        <begin position="67"/>
        <end position="76"/>
    </location>
</feature>
<evidence type="ECO:0000256" key="1">
    <source>
        <dbReference type="SAM" id="MobiDB-lite"/>
    </source>
</evidence>
<organism evidence="3 4">
    <name type="scientific">Olea europaea subsp. europaea</name>
    <dbReference type="NCBI Taxonomy" id="158383"/>
    <lineage>
        <taxon>Eukaryota</taxon>
        <taxon>Viridiplantae</taxon>
        <taxon>Streptophyta</taxon>
        <taxon>Embryophyta</taxon>
        <taxon>Tracheophyta</taxon>
        <taxon>Spermatophyta</taxon>
        <taxon>Magnoliopsida</taxon>
        <taxon>eudicotyledons</taxon>
        <taxon>Gunneridae</taxon>
        <taxon>Pentapetalae</taxon>
        <taxon>asterids</taxon>
        <taxon>lamiids</taxon>
        <taxon>Lamiales</taxon>
        <taxon>Oleaceae</taxon>
        <taxon>Oleeae</taxon>
        <taxon>Olea</taxon>
    </lineage>
</organism>
<evidence type="ECO:0000313" key="3">
    <source>
        <dbReference type="EMBL" id="CAA2957876.1"/>
    </source>
</evidence>
<sequence>MVDVPGEPAFAKQGQIWGTQVEQPTDSSDIGLDKGRMERMQQGDEQVTPCTEASKIQKCNSKRKGQNAGNYPQQNVDFGDLHQTGGDEGPSCNEKLIGKLDEQQIIATKKGKKKNPMNQKKNGVPNPSVCRKAVNDQGSSTQMVIISVSPKLQAAYTQINCMLLSIATYFISMAVVILNSGLSIFQIQWKFN</sequence>
<dbReference type="Gramene" id="OE9A072956T1">
    <property type="protein sequence ID" value="OE9A072956C1"/>
    <property type="gene ID" value="OE9A072956"/>
</dbReference>
<protein>
    <submittedName>
        <fullName evidence="3">Uncharacterized protein</fullName>
    </submittedName>
</protein>
<keyword evidence="2" id="KW-0472">Membrane</keyword>
<name>A0A8S0Q0X7_OLEEU</name>
<comment type="caution">
    <text evidence="3">The sequence shown here is derived from an EMBL/GenBank/DDBJ whole genome shotgun (WGS) entry which is preliminary data.</text>
</comment>
<keyword evidence="2" id="KW-1133">Transmembrane helix</keyword>
<evidence type="ECO:0000313" key="4">
    <source>
        <dbReference type="Proteomes" id="UP000594638"/>
    </source>
</evidence>
<feature type="region of interest" description="Disordered" evidence="1">
    <location>
        <begin position="109"/>
        <end position="128"/>
    </location>
</feature>
<dbReference type="AlphaFoldDB" id="A0A8S0Q0X7"/>
<keyword evidence="2" id="KW-0812">Transmembrane</keyword>
<accession>A0A8S0Q0X7</accession>
<feature type="compositionally biased region" description="Basic and acidic residues" evidence="1">
    <location>
        <begin position="31"/>
        <end position="42"/>
    </location>
</feature>
<evidence type="ECO:0000256" key="2">
    <source>
        <dbReference type="SAM" id="Phobius"/>
    </source>
</evidence>
<gene>
    <name evidence="3" type="ORF">OLEA9_A072956</name>
</gene>
<dbReference type="Proteomes" id="UP000594638">
    <property type="component" value="Unassembled WGS sequence"/>
</dbReference>
<feature type="compositionally biased region" description="Polar residues" evidence="1">
    <location>
        <begin position="16"/>
        <end position="28"/>
    </location>
</feature>
<dbReference type="EMBL" id="CACTIH010000242">
    <property type="protein sequence ID" value="CAA2957876.1"/>
    <property type="molecule type" value="Genomic_DNA"/>
</dbReference>
<feature type="region of interest" description="Disordered" evidence="1">
    <location>
        <begin position="1"/>
        <end position="93"/>
    </location>
</feature>